<dbReference type="EMBL" id="CALYLK010000135">
    <property type="protein sequence ID" value="CAH8230000.1"/>
    <property type="molecule type" value="Genomic_DNA"/>
</dbReference>
<evidence type="ECO:0000259" key="1">
    <source>
        <dbReference type="SMART" id="SM01321"/>
    </source>
</evidence>
<dbReference type="EMBL" id="CALYLK010000136">
    <property type="protein sequence ID" value="CAH8236750.1"/>
    <property type="molecule type" value="Genomic_DNA"/>
</dbReference>
<protein>
    <submittedName>
        <fullName evidence="2">Transposase</fullName>
    </submittedName>
</protein>
<evidence type="ECO:0000313" key="7">
    <source>
        <dbReference type="Proteomes" id="UP001152658"/>
    </source>
</evidence>
<dbReference type="PANTHER" id="PTHR33360">
    <property type="entry name" value="TRANSPOSASE FOR INSERTION SEQUENCE ELEMENT IS200"/>
    <property type="match status" value="1"/>
</dbReference>
<proteinExistence type="predicted"/>
<name>A0ABM9FJN9_9VIBR</name>
<dbReference type="EMBL" id="CALYLK010000128">
    <property type="protein sequence ID" value="CAH8210711.1"/>
    <property type="molecule type" value="Genomic_DNA"/>
</dbReference>
<dbReference type="InterPro" id="IPR002686">
    <property type="entry name" value="Transposase_17"/>
</dbReference>
<dbReference type="RefSeq" id="WP_168520798.1">
    <property type="nucleotide sequence ID" value="NZ_CALYLA010000014.1"/>
</dbReference>
<feature type="domain" description="Transposase IS200-like" evidence="1">
    <location>
        <begin position="11"/>
        <end position="77"/>
    </location>
</feature>
<dbReference type="EMBL" id="CALYLK010000135">
    <property type="protein sequence ID" value="CAH8225517.1"/>
    <property type="molecule type" value="Genomic_DNA"/>
</dbReference>
<evidence type="ECO:0000313" key="2">
    <source>
        <dbReference type="EMBL" id="CAH8200647.1"/>
    </source>
</evidence>
<dbReference type="EMBL" id="CALYLK010000002">
    <property type="protein sequence ID" value="CAH8200647.1"/>
    <property type="molecule type" value="Genomic_DNA"/>
</dbReference>
<organism evidence="2 7">
    <name type="scientific">Vibrio aestuarianus</name>
    <dbReference type="NCBI Taxonomy" id="28171"/>
    <lineage>
        <taxon>Bacteria</taxon>
        <taxon>Pseudomonadati</taxon>
        <taxon>Pseudomonadota</taxon>
        <taxon>Gammaproteobacteria</taxon>
        <taxon>Vibrionales</taxon>
        <taxon>Vibrionaceae</taxon>
        <taxon>Vibrio</taxon>
    </lineage>
</organism>
<sequence>MGDYRSSSHVYWRCKYHIVWTPKYRFKILKGRSVIRLFNKFPHIRKKPWGNHFWARGYFVDTVGVNEEIIRRYVRHQDKKDQEYEAQLELKIN</sequence>
<evidence type="ECO:0000313" key="5">
    <source>
        <dbReference type="EMBL" id="CAH8230000.1"/>
    </source>
</evidence>
<comment type="caution">
    <text evidence="2">The sequence shown here is derived from an EMBL/GenBank/DDBJ whole genome shotgun (WGS) entry which is preliminary data.</text>
</comment>
<evidence type="ECO:0000313" key="6">
    <source>
        <dbReference type="EMBL" id="CAH8236750.1"/>
    </source>
</evidence>
<dbReference type="PANTHER" id="PTHR33360:SF2">
    <property type="entry name" value="TRANSPOSASE FOR INSERTION SEQUENCE ELEMENT IS200"/>
    <property type="match status" value="1"/>
</dbReference>
<evidence type="ECO:0000313" key="3">
    <source>
        <dbReference type="EMBL" id="CAH8210711.1"/>
    </source>
</evidence>
<evidence type="ECO:0000313" key="4">
    <source>
        <dbReference type="EMBL" id="CAH8225517.1"/>
    </source>
</evidence>
<keyword evidence="7" id="KW-1185">Reference proteome</keyword>
<accession>A0ABM9FJN9</accession>
<dbReference type="Proteomes" id="UP001152658">
    <property type="component" value="Unassembled WGS sequence"/>
</dbReference>
<dbReference type="Gene3D" id="3.30.70.1290">
    <property type="entry name" value="Transposase IS200-like"/>
    <property type="match status" value="2"/>
</dbReference>
<reference evidence="2" key="1">
    <citation type="submission" date="2022-06" db="EMBL/GenBank/DDBJ databases">
        <authorList>
            <person name="Goudenege D."/>
            <person name="Le Roux F."/>
        </authorList>
    </citation>
    <scope>NUCLEOTIDE SEQUENCE</scope>
    <source>
        <strain evidence="2">12-063</strain>
    </source>
</reference>
<dbReference type="Pfam" id="PF01797">
    <property type="entry name" value="Y1_Tnp"/>
    <property type="match status" value="1"/>
</dbReference>
<dbReference type="InterPro" id="IPR036515">
    <property type="entry name" value="Transposase_17_sf"/>
</dbReference>
<dbReference type="SUPFAM" id="SSF143422">
    <property type="entry name" value="Transposase IS200-like"/>
    <property type="match status" value="1"/>
</dbReference>
<gene>
    <name evidence="2" type="ORF">VAE063_1010407</name>
    <name evidence="3" type="ORF">VAE063_880128</name>
    <name evidence="4" type="ORF">VAE063_940248</name>
    <name evidence="5" type="ORF">VAE063_940570</name>
    <name evidence="6" type="ORF">VAE063_950442</name>
</gene>
<dbReference type="SMART" id="SM01321">
    <property type="entry name" value="Y1_Tnp"/>
    <property type="match status" value="1"/>
</dbReference>
<dbReference type="GeneID" id="79918387"/>